<proteinExistence type="predicted"/>
<dbReference type="RefSeq" id="WP_377002233.1">
    <property type="nucleotide sequence ID" value="NZ_JBHSQE010000009.1"/>
</dbReference>
<gene>
    <name evidence="1" type="ORF">ACFPUZ_12530</name>
</gene>
<dbReference type="EMBL" id="JBHSQE010000009">
    <property type="protein sequence ID" value="MFC6147627.1"/>
    <property type="molecule type" value="Genomic_DNA"/>
</dbReference>
<name>A0ABW1QFL0_9CORY</name>
<evidence type="ECO:0008006" key="3">
    <source>
        <dbReference type="Google" id="ProtNLM"/>
    </source>
</evidence>
<comment type="caution">
    <text evidence="1">The sequence shown here is derived from an EMBL/GenBank/DDBJ whole genome shotgun (WGS) entry which is preliminary data.</text>
</comment>
<organism evidence="1 2">
    <name type="scientific">Corynebacterium nasicanis</name>
    <dbReference type="NCBI Taxonomy" id="1448267"/>
    <lineage>
        <taxon>Bacteria</taxon>
        <taxon>Bacillati</taxon>
        <taxon>Actinomycetota</taxon>
        <taxon>Actinomycetes</taxon>
        <taxon>Mycobacteriales</taxon>
        <taxon>Corynebacteriaceae</taxon>
        <taxon>Corynebacterium</taxon>
    </lineage>
</organism>
<dbReference type="Proteomes" id="UP001596244">
    <property type="component" value="Unassembled WGS sequence"/>
</dbReference>
<accession>A0ABW1QFL0</accession>
<evidence type="ECO:0000313" key="1">
    <source>
        <dbReference type="EMBL" id="MFC6147627.1"/>
    </source>
</evidence>
<evidence type="ECO:0000313" key="2">
    <source>
        <dbReference type="Proteomes" id="UP001596244"/>
    </source>
</evidence>
<sequence>MEKDFQDLARELGQAIAEVLRAHATAFDGRPVAGLALCPVDDYLVPYLAVVCAEGDAPPEDLHDPWSPEEMGEQISNERLDQATGRTHDLADAWPDEDWDSFGPLLREALVTALGSGEVQEALASIGWDPMLYLYLVEEGRVDRASLATLNPGRQGDPEYRALARLG</sequence>
<keyword evidence="2" id="KW-1185">Reference proteome</keyword>
<reference evidence="2" key="1">
    <citation type="journal article" date="2019" name="Int. J. Syst. Evol. Microbiol.">
        <title>The Global Catalogue of Microorganisms (GCM) 10K type strain sequencing project: providing services to taxonomists for standard genome sequencing and annotation.</title>
        <authorList>
            <consortium name="The Broad Institute Genomics Platform"/>
            <consortium name="The Broad Institute Genome Sequencing Center for Infectious Disease"/>
            <person name="Wu L."/>
            <person name="Ma J."/>
        </authorList>
    </citation>
    <scope>NUCLEOTIDE SEQUENCE [LARGE SCALE GENOMIC DNA]</scope>
    <source>
        <strain evidence="2">CCUG 51943</strain>
    </source>
</reference>
<protein>
    <recommendedName>
        <fullName evidence="3">DUF4303 domain-containing protein</fullName>
    </recommendedName>
</protein>